<keyword evidence="1" id="KW-1133">Transmembrane helix</keyword>
<feature type="transmembrane region" description="Helical" evidence="1">
    <location>
        <begin position="227"/>
        <end position="249"/>
    </location>
</feature>
<keyword evidence="1" id="KW-0472">Membrane</keyword>
<dbReference type="Pfam" id="PF13795">
    <property type="entry name" value="HupE_UreJ_2"/>
    <property type="match status" value="1"/>
</dbReference>
<dbReference type="InterPro" id="IPR032809">
    <property type="entry name" value="Put_HupE_UreJ"/>
</dbReference>
<reference evidence="2 3" key="1">
    <citation type="submission" date="2024-04" db="EMBL/GenBank/DDBJ databases">
        <authorList>
            <person name="Cremers G."/>
        </authorList>
    </citation>
    <scope>NUCLEOTIDE SEQUENCE [LARGE SCALE GENOMIC DNA]</scope>
    <source>
        <strain evidence="2">MeCH1-AG</strain>
    </source>
</reference>
<feature type="transmembrane region" description="Helical" evidence="1">
    <location>
        <begin position="347"/>
        <end position="365"/>
    </location>
</feature>
<dbReference type="PROSITE" id="PS00018">
    <property type="entry name" value="EF_HAND_1"/>
    <property type="match status" value="1"/>
</dbReference>
<protein>
    <submittedName>
        <fullName evidence="2">HupE / UreJ protein</fullName>
    </submittedName>
</protein>
<dbReference type="RefSeq" id="WP_348757901.1">
    <property type="nucleotide sequence ID" value="NZ_OZ026884.1"/>
</dbReference>
<name>A0ABM9NL68_9GAMM</name>
<feature type="transmembrane region" description="Helical" evidence="1">
    <location>
        <begin position="310"/>
        <end position="335"/>
    </location>
</feature>
<accession>A0ABM9NL68</accession>
<keyword evidence="3" id="KW-1185">Reference proteome</keyword>
<evidence type="ECO:0000313" key="3">
    <source>
        <dbReference type="Proteomes" id="UP001497493"/>
    </source>
</evidence>
<gene>
    <name evidence="2" type="ORF">MECH1_V1_2604</name>
</gene>
<keyword evidence="1" id="KW-0812">Transmembrane</keyword>
<evidence type="ECO:0000256" key="1">
    <source>
        <dbReference type="SAM" id="Phobius"/>
    </source>
</evidence>
<dbReference type="EMBL" id="OZ026884">
    <property type="protein sequence ID" value="CAL1241380.1"/>
    <property type="molecule type" value="Genomic_DNA"/>
</dbReference>
<feature type="transmembrane region" description="Helical" evidence="1">
    <location>
        <begin position="284"/>
        <end position="304"/>
    </location>
</feature>
<proteinExistence type="predicted"/>
<organism evidence="2 3">
    <name type="scientific">Candidatus Methylocalor cossyra</name>
    <dbReference type="NCBI Taxonomy" id="3108543"/>
    <lineage>
        <taxon>Bacteria</taxon>
        <taxon>Pseudomonadati</taxon>
        <taxon>Pseudomonadota</taxon>
        <taxon>Gammaproteobacteria</taxon>
        <taxon>Methylococcales</taxon>
        <taxon>Methylococcaceae</taxon>
        <taxon>Candidatus Methylocalor</taxon>
    </lineage>
</organism>
<dbReference type="Proteomes" id="UP001497493">
    <property type="component" value="Chromosome"/>
</dbReference>
<feature type="transmembrane region" description="Helical" evidence="1">
    <location>
        <begin position="255"/>
        <end position="277"/>
    </location>
</feature>
<evidence type="ECO:0000313" key="2">
    <source>
        <dbReference type="EMBL" id="CAL1241380.1"/>
    </source>
</evidence>
<feature type="transmembrane region" description="Helical" evidence="1">
    <location>
        <begin position="185"/>
        <end position="207"/>
    </location>
</feature>
<dbReference type="InterPro" id="IPR018247">
    <property type="entry name" value="EF_Hand_1_Ca_BS"/>
</dbReference>
<sequence>MNGPLWLGCLLALLAWDAVAHKPSDSYLQLTVAGAEITGQWDIALRDLDYALGLDTDDDGAITWGELKSRRAELSGYALARLRVQADAGDCPLSPAGLAVDHHTDGAYAVLILNGRCSAVPRELVVDYRLLFDLDPQHRGLLRLVAATGTRTAVFAPASARQSFPLASPDAAWPALLHYGQEGIWHIWLGYDHLLFLLSLLLPAVLVRDSGRWRPAARFPPAALEAARLVTAFTLAHSLTLSLAALGYVALPARWVESAIAASVLVAAVNNVVPVLLGWRVALAFLFGLVHGLGFASVLLDLALPAQLRLLGLLGFNLGVEVGQLAVVAAFLPLAYALCRSRLYQPLALRLGSAAIAALACLWLAERSLGLSW</sequence>